<keyword evidence="4" id="KW-1185">Reference proteome</keyword>
<proteinExistence type="inferred from homology"/>
<organism evidence="3 4">
    <name type="scientific">Paenibacillus solisilvae</name>
    <dbReference type="NCBI Taxonomy" id="2486751"/>
    <lineage>
        <taxon>Bacteria</taxon>
        <taxon>Bacillati</taxon>
        <taxon>Bacillota</taxon>
        <taxon>Bacilli</taxon>
        <taxon>Bacillales</taxon>
        <taxon>Paenibacillaceae</taxon>
        <taxon>Paenibacillus</taxon>
    </lineage>
</organism>
<protein>
    <submittedName>
        <fullName evidence="3">RepB family plasmid replication initiator protein</fullName>
    </submittedName>
</protein>
<gene>
    <name evidence="3" type="ORF">ACFPYJ_18260</name>
</gene>
<reference evidence="4" key="1">
    <citation type="journal article" date="2019" name="Int. J. Syst. Evol. Microbiol.">
        <title>The Global Catalogue of Microorganisms (GCM) 10K type strain sequencing project: providing services to taxonomists for standard genome sequencing and annotation.</title>
        <authorList>
            <consortium name="The Broad Institute Genomics Platform"/>
            <consortium name="The Broad Institute Genome Sequencing Center for Infectious Disease"/>
            <person name="Wu L."/>
            <person name="Ma J."/>
        </authorList>
    </citation>
    <scope>NUCLEOTIDE SEQUENCE [LARGE SCALE GENOMIC DNA]</scope>
    <source>
        <strain evidence="4">CGMCC 1.3240</strain>
    </source>
</reference>
<comment type="similarity">
    <text evidence="1">Belongs to the initiator RepB protein family.</text>
</comment>
<dbReference type="Proteomes" id="UP001596047">
    <property type="component" value="Unassembled WGS sequence"/>
</dbReference>
<evidence type="ECO:0000256" key="1">
    <source>
        <dbReference type="ARBA" id="ARBA00038283"/>
    </source>
</evidence>
<dbReference type="EMBL" id="JBHSOW010000066">
    <property type="protein sequence ID" value="MFC5651014.1"/>
    <property type="molecule type" value="Genomic_DNA"/>
</dbReference>
<evidence type="ECO:0000313" key="4">
    <source>
        <dbReference type="Proteomes" id="UP001596047"/>
    </source>
</evidence>
<evidence type="ECO:0000259" key="2">
    <source>
        <dbReference type="Pfam" id="PF01051"/>
    </source>
</evidence>
<dbReference type="RefSeq" id="WP_379189610.1">
    <property type="nucleotide sequence ID" value="NZ_JBHSOW010000066.1"/>
</dbReference>
<evidence type="ECO:0000313" key="3">
    <source>
        <dbReference type="EMBL" id="MFC5651014.1"/>
    </source>
</evidence>
<comment type="caution">
    <text evidence="3">The sequence shown here is derived from an EMBL/GenBank/DDBJ whole genome shotgun (WGS) entry which is preliminary data.</text>
</comment>
<dbReference type="Pfam" id="PF01051">
    <property type="entry name" value="Rep3_N"/>
    <property type="match status" value="1"/>
</dbReference>
<accession>A0ABW0W1S6</accession>
<dbReference type="InterPro" id="IPR000525">
    <property type="entry name" value="Initiator_Rep_WH1"/>
</dbReference>
<sequence>MKDEGGEGMSKTIIKYLEDKTVKLLENKQALINSNQNSYVIESEMKQFIDSACHPMINKRINELIRISAKLTEQKNAVQVKILRAMEEHKAPDPDYEQERDFLEIQISIVDRSIEKKREYQRTFTHQVDRNLIEHPFISSTQPNEKTLEKMRDKGIIKMEKTGFRKLYYQNENGYLLVPYDSRVLIGLFKLWEVKGKSAQFTFEFRELLHTIYADINGGEYTQIHKSLQNLATTSIIMEEYLDPESGKRTRTRIHNPITDADIDRVNNKATIAFNSYLHKSLIVGNVVKISMALFNDLASPISKTLYLLLANKIKDNETILDYSKLVNHLDLHSYESYKANNLVKSSLEELKSFDFIKNFTIIKEGRSYSKILFEPSDWVRDIDVEEHASLSLGHL</sequence>
<name>A0ABW0W1S6_9BACL</name>
<feature type="domain" description="Initiator Rep protein WH1" evidence="2">
    <location>
        <begin position="200"/>
        <end position="310"/>
    </location>
</feature>